<evidence type="ECO:0000313" key="2">
    <source>
        <dbReference type="EMBL" id="EFA84910.1"/>
    </source>
</evidence>
<dbReference type="GeneID" id="31357429"/>
<feature type="compositionally biased region" description="Low complexity" evidence="1">
    <location>
        <begin position="11"/>
        <end position="20"/>
    </location>
</feature>
<name>D3B0T6_HETP5</name>
<dbReference type="RefSeq" id="XP_020437020.1">
    <property type="nucleotide sequence ID" value="XM_020572903.1"/>
</dbReference>
<gene>
    <name evidence="2" type="ORF">PPL_01903</name>
</gene>
<accession>D3B0T6</accession>
<evidence type="ECO:0000256" key="1">
    <source>
        <dbReference type="SAM" id="MobiDB-lite"/>
    </source>
</evidence>
<dbReference type="InParanoid" id="D3B0T6"/>
<organism evidence="2 3">
    <name type="scientific">Heterostelium pallidum (strain ATCC 26659 / Pp 5 / PN500)</name>
    <name type="common">Cellular slime mold</name>
    <name type="synonym">Polysphondylium pallidum</name>
    <dbReference type="NCBI Taxonomy" id="670386"/>
    <lineage>
        <taxon>Eukaryota</taxon>
        <taxon>Amoebozoa</taxon>
        <taxon>Evosea</taxon>
        <taxon>Eumycetozoa</taxon>
        <taxon>Dictyostelia</taxon>
        <taxon>Acytosteliales</taxon>
        <taxon>Acytosteliaceae</taxon>
        <taxon>Heterostelium</taxon>
    </lineage>
</organism>
<evidence type="ECO:0000313" key="3">
    <source>
        <dbReference type="Proteomes" id="UP000001396"/>
    </source>
</evidence>
<proteinExistence type="predicted"/>
<dbReference type="AlphaFoldDB" id="D3B0T6"/>
<feature type="compositionally biased region" description="Basic residues" evidence="1">
    <location>
        <begin position="1"/>
        <end position="10"/>
    </location>
</feature>
<feature type="region of interest" description="Disordered" evidence="1">
    <location>
        <begin position="1"/>
        <end position="37"/>
    </location>
</feature>
<comment type="caution">
    <text evidence="2">The sequence shown here is derived from an EMBL/GenBank/DDBJ whole genome shotgun (WGS) entry which is preliminary data.</text>
</comment>
<keyword evidence="3" id="KW-1185">Reference proteome</keyword>
<protein>
    <submittedName>
        <fullName evidence="2">Uncharacterized protein</fullName>
    </submittedName>
</protein>
<dbReference type="EMBL" id="ADBJ01000008">
    <property type="protein sequence ID" value="EFA84910.1"/>
    <property type="molecule type" value="Genomic_DNA"/>
</dbReference>
<dbReference type="Proteomes" id="UP000001396">
    <property type="component" value="Unassembled WGS sequence"/>
</dbReference>
<reference evidence="2 3" key="1">
    <citation type="journal article" date="2011" name="Genome Res.">
        <title>Phylogeny-wide analysis of social amoeba genomes highlights ancient origins for complex intercellular communication.</title>
        <authorList>
            <person name="Heidel A.J."/>
            <person name="Lawal H.M."/>
            <person name="Felder M."/>
            <person name="Schilde C."/>
            <person name="Helps N.R."/>
            <person name="Tunggal B."/>
            <person name="Rivero F."/>
            <person name="John U."/>
            <person name="Schleicher M."/>
            <person name="Eichinger L."/>
            <person name="Platzer M."/>
            <person name="Noegel A.A."/>
            <person name="Schaap P."/>
            <person name="Gloeckner G."/>
        </authorList>
    </citation>
    <scope>NUCLEOTIDE SEQUENCE [LARGE SCALE GENOMIC DNA]</scope>
    <source>
        <strain evidence="3">ATCC 26659 / Pp 5 / PN500</strain>
    </source>
</reference>
<sequence length="57" mass="6311">MVHLRVHQRRSTSSSLFDSSNLCGADESKEDSNVNAAKVDVKVEETTTDATTTQTRR</sequence>